<dbReference type="InterPro" id="IPR019949">
    <property type="entry name" value="CmoO-like"/>
</dbReference>
<protein>
    <submittedName>
        <fullName evidence="3">LLM class flavin-dependent oxidoreductase</fullName>
    </submittedName>
</protein>
<dbReference type="PANTHER" id="PTHR30137:SF19">
    <property type="entry name" value="LUCIFERASE-LIKE MONOOXYGENASE"/>
    <property type="match status" value="1"/>
</dbReference>
<name>A0A923RIX5_9BACI</name>
<dbReference type="InterPro" id="IPR036661">
    <property type="entry name" value="Luciferase-like_sf"/>
</dbReference>
<dbReference type="GO" id="GO:0005829">
    <property type="term" value="C:cytosol"/>
    <property type="evidence" value="ECO:0007669"/>
    <property type="project" value="TreeGrafter"/>
</dbReference>
<dbReference type="SUPFAM" id="SSF51679">
    <property type="entry name" value="Bacterial luciferase-like"/>
    <property type="match status" value="1"/>
</dbReference>
<evidence type="ECO:0000313" key="4">
    <source>
        <dbReference type="Proteomes" id="UP000637359"/>
    </source>
</evidence>
<feature type="domain" description="Luciferase-like" evidence="2">
    <location>
        <begin position="20"/>
        <end position="297"/>
    </location>
</feature>
<evidence type="ECO:0000259" key="2">
    <source>
        <dbReference type="Pfam" id="PF00296"/>
    </source>
</evidence>
<dbReference type="GO" id="GO:0016705">
    <property type="term" value="F:oxidoreductase activity, acting on paired donors, with incorporation or reduction of molecular oxygen"/>
    <property type="evidence" value="ECO:0007669"/>
    <property type="project" value="InterPro"/>
</dbReference>
<dbReference type="EMBL" id="JACOOL010000008">
    <property type="protein sequence ID" value="MBC5637549.1"/>
    <property type="molecule type" value="Genomic_DNA"/>
</dbReference>
<gene>
    <name evidence="3" type="ORF">H8S33_12100</name>
</gene>
<evidence type="ECO:0000313" key="3">
    <source>
        <dbReference type="EMBL" id="MBC5637549.1"/>
    </source>
</evidence>
<organism evidence="3 4">
    <name type="scientific">Ornithinibacillus hominis</name>
    <dbReference type="NCBI Taxonomy" id="2763055"/>
    <lineage>
        <taxon>Bacteria</taxon>
        <taxon>Bacillati</taxon>
        <taxon>Bacillota</taxon>
        <taxon>Bacilli</taxon>
        <taxon>Bacillales</taxon>
        <taxon>Bacillaceae</taxon>
        <taxon>Ornithinibacillus</taxon>
    </lineage>
</organism>
<sequence>MIPLNILDYSLIDEGNNARDALLQTVELAKLADQLGYNRYWVPEQHHAFSIASSTPEMLMMYLASRTKRIRIGSGGVMLPHYSPYKVAENFRMLEAIHPNRIDLGIGNSPGGRLVNQVLNEEKEERLSYEQLVKDVLKYLTDDTSSEHRFQNLIATPVTPTKPEIWMLGAGGQSTKIAAEHGLSLTYAHFVKPLDNGIDVIADYKKHFRPSVFQKKPNSAIAVFTIIAETKEEAEELALAFDDWMVSLETAKNPLYFPSVETAKKQEYSSFEKKKIERTRKKAIIGDAQYVKEELIKLKAYYQVEEVTIIPNFPGAANRMKGIELLAKAFDLLE</sequence>
<dbReference type="Pfam" id="PF00296">
    <property type="entry name" value="Bac_luciferase"/>
    <property type="match status" value="1"/>
</dbReference>
<evidence type="ECO:0000256" key="1">
    <source>
        <dbReference type="ARBA" id="ARBA00007789"/>
    </source>
</evidence>
<dbReference type="InterPro" id="IPR011251">
    <property type="entry name" value="Luciferase-like_dom"/>
</dbReference>
<dbReference type="AlphaFoldDB" id="A0A923RIX5"/>
<reference evidence="3" key="1">
    <citation type="submission" date="2020-08" db="EMBL/GenBank/DDBJ databases">
        <title>Genome public.</title>
        <authorList>
            <person name="Liu C."/>
            <person name="Sun Q."/>
        </authorList>
    </citation>
    <scope>NUCLEOTIDE SEQUENCE</scope>
    <source>
        <strain evidence="3">BX22</strain>
    </source>
</reference>
<keyword evidence="4" id="KW-1185">Reference proteome</keyword>
<dbReference type="PANTHER" id="PTHR30137">
    <property type="entry name" value="LUCIFERASE-LIKE MONOOXYGENASE"/>
    <property type="match status" value="1"/>
</dbReference>
<dbReference type="Gene3D" id="3.20.20.30">
    <property type="entry name" value="Luciferase-like domain"/>
    <property type="match status" value="1"/>
</dbReference>
<comment type="similarity">
    <text evidence="1">To bacterial alkanal monooxygenase alpha and beta chains.</text>
</comment>
<comment type="caution">
    <text evidence="3">The sequence shown here is derived from an EMBL/GenBank/DDBJ whole genome shotgun (WGS) entry which is preliminary data.</text>
</comment>
<dbReference type="CDD" id="cd00347">
    <property type="entry name" value="Flavin_utilizing_monoxygenases"/>
    <property type="match status" value="1"/>
</dbReference>
<proteinExistence type="predicted"/>
<dbReference type="Proteomes" id="UP000637359">
    <property type="component" value="Unassembled WGS sequence"/>
</dbReference>
<dbReference type="InterPro" id="IPR050766">
    <property type="entry name" value="Bact_Lucif_Oxidored"/>
</dbReference>
<dbReference type="RefSeq" id="WP_186870256.1">
    <property type="nucleotide sequence ID" value="NZ_JACOOL010000008.1"/>
</dbReference>
<accession>A0A923RIX5</accession>
<dbReference type="NCBIfam" id="TIGR03558">
    <property type="entry name" value="oxido_grp_1"/>
    <property type="match status" value="1"/>
</dbReference>